<feature type="domain" description="Collagen binding" evidence="6">
    <location>
        <begin position="202"/>
        <end position="312"/>
    </location>
</feature>
<dbReference type="AlphaFoldDB" id="A0A0E4GEG6"/>
<keyword evidence="2" id="KW-0134">Cell wall</keyword>
<dbReference type="GO" id="GO:0005518">
    <property type="term" value="F:collagen binding"/>
    <property type="evidence" value="ECO:0007669"/>
    <property type="project" value="InterPro"/>
</dbReference>
<sequence>MRYFYAQRRHRIGMVILLAFLLQIPLSAYSAFSYADTGSVVSTDVIEKITATKDGVELKDIENYRPVMGDEIDLRFDFTLPDKHPYEAGSTLTYTLPAPLKPANGSGELSNEAGETYATYGISEGNVVITFNENIRFQGEEGSGGLETKGWFEITAIFEADENNTALEQELTLPGSGTITLIFQPPGGEVIAKGVAPENSGNSSSYVQWTVDVNTVMDDLGGGKEFTDTLIGNHQYDPTSLKVTRLELGNDGSILSSRDVTEDYPQLAAGATSFTLNLTGKYAYKIEYRTIPGDTEDASQTIKNQAKFNGKTDSKSTTVTYGDPLAKTVSKSGETANWEIKVNGNRKNLAAGTTITDSWNSGKHALVPGTFKVNGSTDLPLGLTVVHSDQGFVLTLGQDINEEFTITYSTQPKDLVTENSDVTNEVKRSDREDKKTITAQYRQNVLSKTNSNINYQEKTVDWKIVLNSAGYNMAYLVLEDTFVHKNLKIVDGTFKVQMNGKDLPYTRTDKDGDVAGDKKGGFTLNIPGPITAPVTVTYTTEYDVRGVDNLDKYANTVGLTWQTNDKEYSTTDVTSTVTINPQQKGKGYKTGKIIL</sequence>
<dbReference type="GO" id="GO:0007155">
    <property type="term" value="P:cell adhesion"/>
    <property type="evidence" value="ECO:0007669"/>
    <property type="project" value="InterPro"/>
</dbReference>
<dbReference type="Gene3D" id="2.60.40.1280">
    <property type="match status" value="1"/>
</dbReference>
<dbReference type="STRING" id="690567.2116"/>
<gene>
    <name evidence="7" type="ORF">2116</name>
</gene>
<name>A0A0E4GEG6_9FIRM</name>
<dbReference type="Proteomes" id="UP000045545">
    <property type="component" value="Unassembled WGS sequence"/>
</dbReference>
<dbReference type="OrthoDB" id="9804660at2"/>
<accession>A0A0E4GEG6</accession>
<keyword evidence="3" id="KW-0964">Secreted</keyword>
<reference evidence="7 8" key="1">
    <citation type="submission" date="2015-03" db="EMBL/GenBank/DDBJ databases">
        <authorList>
            <person name="Murphy D."/>
        </authorList>
    </citation>
    <scope>NUCLEOTIDE SEQUENCE [LARGE SCALE GENOMIC DNA]</scope>
    <source>
        <strain evidence="7 8">OL-4</strain>
    </source>
</reference>
<dbReference type="InterPro" id="IPR011252">
    <property type="entry name" value="Fibrogen-bd_dom1"/>
</dbReference>
<dbReference type="RefSeq" id="WP_046498641.1">
    <property type="nucleotide sequence ID" value="NZ_CGIH01000034.1"/>
</dbReference>
<evidence type="ECO:0000313" key="7">
    <source>
        <dbReference type="EMBL" id="CFX88696.1"/>
    </source>
</evidence>
<dbReference type="InterPro" id="IPR008966">
    <property type="entry name" value="Adhesion_dom_sf"/>
</dbReference>
<keyword evidence="5" id="KW-0572">Peptidoglycan-anchor</keyword>
<proteinExistence type="predicted"/>
<comment type="subcellular location">
    <subcellularLocation>
        <location evidence="1">Secreted</location>
        <location evidence="1">Cell wall</location>
    </subcellularLocation>
</comment>
<evidence type="ECO:0000256" key="2">
    <source>
        <dbReference type="ARBA" id="ARBA00022512"/>
    </source>
</evidence>
<evidence type="ECO:0000256" key="5">
    <source>
        <dbReference type="ARBA" id="ARBA00023088"/>
    </source>
</evidence>
<protein>
    <submittedName>
        <fullName evidence="7">Adhesion domain</fullName>
    </submittedName>
</protein>
<evidence type="ECO:0000259" key="6">
    <source>
        <dbReference type="Pfam" id="PF05737"/>
    </source>
</evidence>
<evidence type="ECO:0000256" key="4">
    <source>
        <dbReference type="ARBA" id="ARBA00022729"/>
    </source>
</evidence>
<evidence type="ECO:0000313" key="8">
    <source>
        <dbReference type="Proteomes" id="UP000045545"/>
    </source>
</evidence>
<dbReference type="Pfam" id="PF05737">
    <property type="entry name" value="Collagen_bind"/>
    <property type="match status" value="1"/>
</dbReference>
<organism evidence="7 8">
    <name type="scientific">Syntrophomonas zehnderi OL-4</name>
    <dbReference type="NCBI Taxonomy" id="690567"/>
    <lineage>
        <taxon>Bacteria</taxon>
        <taxon>Bacillati</taxon>
        <taxon>Bacillota</taxon>
        <taxon>Clostridia</taxon>
        <taxon>Eubacteriales</taxon>
        <taxon>Syntrophomonadaceae</taxon>
        <taxon>Syntrophomonas</taxon>
    </lineage>
</organism>
<dbReference type="Gene3D" id="2.60.40.740">
    <property type="match status" value="3"/>
</dbReference>
<evidence type="ECO:0000256" key="1">
    <source>
        <dbReference type="ARBA" id="ARBA00004191"/>
    </source>
</evidence>
<evidence type="ECO:0000256" key="3">
    <source>
        <dbReference type="ARBA" id="ARBA00022525"/>
    </source>
</evidence>
<dbReference type="InterPro" id="IPR008456">
    <property type="entry name" value="Collagen-bd_dom"/>
</dbReference>
<dbReference type="SUPFAM" id="SSF49401">
    <property type="entry name" value="Bacterial adhesins"/>
    <property type="match status" value="4"/>
</dbReference>
<dbReference type="EMBL" id="CGIH01000034">
    <property type="protein sequence ID" value="CFX88696.1"/>
    <property type="molecule type" value="Genomic_DNA"/>
</dbReference>
<keyword evidence="8" id="KW-1185">Reference proteome</keyword>
<keyword evidence="4" id="KW-0732">Signal</keyword>